<dbReference type="Gene3D" id="3.40.50.10210">
    <property type="match status" value="1"/>
</dbReference>
<keyword evidence="10" id="KW-0169">Cobalamin biosynthesis</keyword>
<dbReference type="Pfam" id="PF02277">
    <property type="entry name" value="DBI_PRT"/>
    <property type="match status" value="1"/>
</dbReference>
<protein>
    <recommendedName>
        <fullName evidence="16">Adenosylcobinamide kinase</fullName>
        <ecNumber evidence="8">2.7.1.156</ecNumber>
        <ecNumber evidence="9">2.7.7.62</ecNumber>
    </recommendedName>
    <alternativeName>
        <fullName evidence="17">Adenosylcobinamide-phosphate guanylyltransferase</fullName>
    </alternativeName>
</protein>
<dbReference type="EC" id="2.7.7.62" evidence="9"/>
<evidence type="ECO:0000256" key="1">
    <source>
        <dbReference type="ARBA" id="ARBA00000312"/>
    </source>
</evidence>
<dbReference type="EMBL" id="BAAARY010000016">
    <property type="protein sequence ID" value="GAA2529119.1"/>
    <property type="molecule type" value="Genomic_DNA"/>
</dbReference>
<reference evidence="18 19" key="1">
    <citation type="journal article" date="2019" name="Int. J. Syst. Evol. Microbiol.">
        <title>The Global Catalogue of Microorganisms (GCM) 10K type strain sequencing project: providing services to taxonomists for standard genome sequencing and annotation.</title>
        <authorList>
            <consortium name="The Broad Institute Genomics Platform"/>
            <consortium name="The Broad Institute Genome Sequencing Center for Infectious Disease"/>
            <person name="Wu L."/>
            <person name="Ma J."/>
        </authorList>
    </citation>
    <scope>NUCLEOTIDE SEQUENCE [LARGE SCALE GENOMIC DNA]</scope>
    <source>
        <strain evidence="18 19">JCM 3367</strain>
    </source>
</reference>
<dbReference type="SUPFAM" id="SSF52733">
    <property type="entry name" value="Nicotinate mononucleotide:5,6-dimethylbenzimidazole phosphoribosyltransferase (CobT)"/>
    <property type="match status" value="1"/>
</dbReference>
<comment type="caution">
    <text evidence="18">The sequence shown here is derived from an EMBL/GenBank/DDBJ whole genome shotgun (WGS) entry which is preliminary data.</text>
</comment>
<name>A0ABN3NNV9_9ACTN</name>
<dbReference type="InterPro" id="IPR003200">
    <property type="entry name" value="Nict_dMeBzImd_PRibTrfase"/>
</dbReference>
<evidence type="ECO:0000256" key="4">
    <source>
        <dbReference type="ARBA" id="ARBA00003889"/>
    </source>
</evidence>
<dbReference type="Gene3D" id="3.40.50.300">
    <property type="entry name" value="P-loop containing nucleotide triphosphate hydrolases"/>
    <property type="match status" value="1"/>
</dbReference>
<evidence type="ECO:0000256" key="12">
    <source>
        <dbReference type="ARBA" id="ARBA00022741"/>
    </source>
</evidence>
<evidence type="ECO:0000256" key="6">
    <source>
        <dbReference type="ARBA" id="ARBA00005159"/>
    </source>
</evidence>
<organism evidence="18 19">
    <name type="scientific">Pilimelia columellifera subsp. columellifera</name>
    <dbReference type="NCBI Taxonomy" id="706583"/>
    <lineage>
        <taxon>Bacteria</taxon>
        <taxon>Bacillati</taxon>
        <taxon>Actinomycetota</taxon>
        <taxon>Actinomycetes</taxon>
        <taxon>Micromonosporales</taxon>
        <taxon>Micromonosporaceae</taxon>
        <taxon>Pilimelia</taxon>
    </lineage>
</organism>
<evidence type="ECO:0000313" key="19">
    <source>
        <dbReference type="Proteomes" id="UP001499978"/>
    </source>
</evidence>
<keyword evidence="14" id="KW-0067">ATP-binding</keyword>
<dbReference type="InterPro" id="IPR003203">
    <property type="entry name" value="CobU/CobP"/>
</dbReference>
<accession>A0ABN3NNV9</accession>
<proteinExistence type="inferred from homology"/>
<dbReference type="InterPro" id="IPR027417">
    <property type="entry name" value="P-loop_NTPase"/>
</dbReference>
<keyword evidence="11" id="KW-0808">Transferase</keyword>
<dbReference type="PANTHER" id="PTHR34848">
    <property type="match status" value="1"/>
</dbReference>
<dbReference type="EC" id="2.7.1.156" evidence="8"/>
<evidence type="ECO:0000256" key="16">
    <source>
        <dbReference type="ARBA" id="ARBA00029570"/>
    </source>
</evidence>
<keyword evidence="13" id="KW-0418">Kinase</keyword>
<evidence type="ECO:0000256" key="5">
    <source>
        <dbReference type="ARBA" id="ARBA00004692"/>
    </source>
</evidence>
<dbReference type="PANTHER" id="PTHR34848:SF1">
    <property type="entry name" value="BIFUNCTIONAL ADENOSYLCOBALAMIN BIOSYNTHESIS PROTEIN COBU"/>
    <property type="match status" value="1"/>
</dbReference>
<comment type="catalytic activity">
    <reaction evidence="1">
        <text>adenosylcob(III)inamide + ATP = adenosylcob(III)inamide phosphate + ADP + H(+)</text>
        <dbReference type="Rhea" id="RHEA:15769"/>
        <dbReference type="ChEBI" id="CHEBI:2480"/>
        <dbReference type="ChEBI" id="CHEBI:15378"/>
        <dbReference type="ChEBI" id="CHEBI:30616"/>
        <dbReference type="ChEBI" id="CHEBI:58502"/>
        <dbReference type="ChEBI" id="CHEBI:456216"/>
        <dbReference type="EC" id="2.7.1.156"/>
    </reaction>
</comment>
<keyword evidence="15" id="KW-0342">GTP-binding</keyword>
<evidence type="ECO:0000313" key="18">
    <source>
        <dbReference type="EMBL" id="GAA2529119.1"/>
    </source>
</evidence>
<sequence>MPEDSWRTVLILGGIRSGKSAIAEALVSDAADLRYVATATTADAADDPEWRTRIAEHQRRRPESWLTEEVGADPATLTSVIASAGPGQTLLVDDLGGWVSSLLMADDTAAGAAEALAGALTTTAGRVVLVSPEVGLTLVATTAVGRRFTDLLGQVNQATAGVCDKVALVVAGQPLWIRGGPATPRSTAPVARTPAPTPAGLAAVSVATSHVAGDVFDHPVLAEDLAVPSVDDQAGIGALAKLAALPGAGLGALAEVVEFAAGTQGADPPLPWRRPRLLVVTGDHPGGAAAGAPAFDGRLSDAVVTLAAAAGVEIHTIAAPTGAAMERSPTLDLEQCQAAVAYGADLADQAIDDGVDLIVLGVAGAGGDAAATAVTGALAQVEPAAVLPRVVLAGGVIDDNAWMTRCEAVRDALRRSSGLAPEPFAVVAEYGGGPLATALGILLGAANRQTPVLVDGPVGMTAALAARNLSPSARRWFLVPDTGAGPLVRRLAELLGFPPLLTLGLDLGEGATSLAALPVLSAAVRVAATTDAGG</sequence>
<dbReference type="InterPro" id="IPR036087">
    <property type="entry name" value="Nict_dMeBzImd_PRibTrfase_sf"/>
</dbReference>
<comment type="pathway">
    <text evidence="5">Cofactor biosynthesis; adenosylcobalamin biosynthesis; adenosylcobalamin from cob(II)yrinate a,c-diamide: step 6/7.</text>
</comment>
<evidence type="ECO:0000256" key="8">
    <source>
        <dbReference type="ARBA" id="ARBA00012016"/>
    </source>
</evidence>
<gene>
    <name evidence="18" type="ORF">GCM10010201_30360</name>
</gene>
<dbReference type="SUPFAM" id="SSF52540">
    <property type="entry name" value="P-loop containing nucleoside triphosphate hydrolases"/>
    <property type="match status" value="1"/>
</dbReference>
<comment type="similarity">
    <text evidence="7">Belongs to the CobU/CobP family.</text>
</comment>
<evidence type="ECO:0000256" key="14">
    <source>
        <dbReference type="ARBA" id="ARBA00022840"/>
    </source>
</evidence>
<dbReference type="Proteomes" id="UP001499978">
    <property type="component" value="Unassembled WGS sequence"/>
</dbReference>
<comment type="pathway">
    <text evidence="6">Cofactor biosynthesis; adenosylcobalamin biosynthesis; adenosylcobalamin from cob(II)yrinate a,c-diamide: step 5/7.</text>
</comment>
<evidence type="ECO:0000256" key="3">
    <source>
        <dbReference type="ARBA" id="ARBA00001522"/>
    </source>
</evidence>
<dbReference type="RefSeq" id="WP_344173610.1">
    <property type="nucleotide sequence ID" value="NZ_BAAARY010000016.1"/>
</dbReference>
<evidence type="ECO:0000256" key="15">
    <source>
        <dbReference type="ARBA" id="ARBA00023134"/>
    </source>
</evidence>
<keyword evidence="12" id="KW-0547">Nucleotide-binding</keyword>
<evidence type="ECO:0000256" key="11">
    <source>
        <dbReference type="ARBA" id="ARBA00022679"/>
    </source>
</evidence>
<dbReference type="Pfam" id="PF02283">
    <property type="entry name" value="CobU"/>
    <property type="match status" value="1"/>
</dbReference>
<keyword evidence="19" id="KW-1185">Reference proteome</keyword>
<comment type="function">
    <text evidence="4">Catalyzes ATP-dependent phosphorylation of adenosylcobinamide and addition of GMP to adenosylcobinamide phosphate.</text>
</comment>
<comment type="catalytic activity">
    <reaction evidence="3">
        <text>adenosylcob(III)inamide + GTP = adenosylcob(III)inamide phosphate + GDP + H(+)</text>
        <dbReference type="Rhea" id="RHEA:15765"/>
        <dbReference type="ChEBI" id="CHEBI:2480"/>
        <dbReference type="ChEBI" id="CHEBI:15378"/>
        <dbReference type="ChEBI" id="CHEBI:37565"/>
        <dbReference type="ChEBI" id="CHEBI:58189"/>
        <dbReference type="ChEBI" id="CHEBI:58502"/>
        <dbReference type="EC" id="2.7.1.156"/>
    </reaction>
</comment>
<comment type="catalytic activity">
    <reaction evidence="2">
        <text>adenosylcob(III)inamide phosphate + GTP + H(+) = adenosylcob(III)inamide-GDP + diphosphate</text>
        <dbReference type="Rhea" id="RHEA:22712"/>
        <dbReference type="ChEBI" id="CHEBI:15378"/>
        <dbReference type="ChEBI" id="CHEBI:33019"/>
        <dbReference type="ChEBI" id="CHEBI:37565"/>
        <dbReference type="ChEBI" id="CHEBI:58502"/>
        <dbReference type="ChEBI" id="CHEBI:60487"/>
        <dbReference type="EC" id="2.7.7.62"/>
    </reaction>
</comment>
<evidence type="ECO:0000256" key="10">
    <source>
        <dbReference type="ARBA" id="ARBA00022573"/>
    </source>
</evidence>
<evidence type="ECO:0000256" key="7">
    <source>
        <dbReference type="ARBA" id="ARBA00007490"/>
    </source>
</evidence>
<evidence type="ECO:0000256" key="13">
    <source>
        <dbReference type="ARBA" id="ARBA00022777"/>
    </source>
</evidence>
<evidence type="ECO:0000256" key="17">
    <source>
        <dbReference type="ARBA" id="ARBA00030571"/>
    </source>
</evidence>
<evidence type="ECO:0000256" key="2">
    <source>
        <dbReference type="ARBA" id="ARBA00000711"/>
    </source>
</evidence>
<evidence type="ECO:0000256" key="9">
    <source>
        <dbReference type="ARBA" id="ARBA00012523"/>
    </source>
</evidence>